<dbReference type="EMBL" id="JAHRIO010000749">
    <property type="protein sequence ID" value="MEQ2158405.1"/>
    <property type="molecule type" value="Genomic_DNA"/>
</dbReference>
<feature type="disulfide bond" evidence="7">
    <location>
        <begin position="290"/>
        <end position="351"/>
    </location>
</feature>
<accession>A0ABV0MH38</accession>
<feature type="disulfide bond" evidence="7">
    <location>
        <begin position="48"/>
        <end position="109"/>
    </location>
</feature>
<feature type="domain" description="SRCR" evidence="8">
    <location>
        <begin position="253"/>
        <end position="352"/>
    </location>
</feature>
<evidence type="ECO:0000256" key="5">
    <source>
        <dbReference type="ARBA" id="ARBA00023157"/>
    </source>
</evidence>
<comment type="caution">
    <text evidence="9">The sequence shown here is derived from an EMBL/GenBank/DDBJ whole genome shotgun (WGS) entry which is preliminary data.</text>
</comment>
<protein>
    <recommendedName>
        <fullName evidence="8">SRCR domain-containing protein</fullName>
    </recommendedName>
</protein>
<keyword evidence="6" id="KW-0325">Glycoprotein</keyword>
<feature type="disulfide bond" evidence="7">
    <location>
        <begin position="175"/>
        <end position="239"/>
    </location>
</feature>
<keyword evidence="3" id="KW-0732">Signal</keyword>
<gene>
    <name evidence="9" type="ORF">GOODEAATRI_011957</name>
</gene>
<evidence type="ECO:0000313" key="9">
    <source>
        <dbReference type="EMBL" id="MEQ2158405.1"/>
    </source>
</evidence>
<evidence type="ECO:0000256" key="1">
    <source>
        <dbReference type="ARBA" id="ARBA00004613"/>
    </source>
</evidence>
<keyword evidence="4" id="KW-0677">Repeat</keyword>
<keyword evidence="2" id="KW-0964">Secreted</keyword>
<keyword evidence="5 7" id="KW-1015">Disulfide bond</keyword>
<dbReference type="SMART" id="SM00202">
    <property type="entry name" value="SR"/>
    <property type="match status" value="3"/>
</dbReference>
<evidence type="ECO:0000256" key="4">
    <source>
        <dbReference type="ARBA" id="ARBA00022737"/>
    </source>
</evidence>
<dbReference type="SUPFAM" id="SSF56487">
    <property type="entry name" value="SRCR-like"/>
    <property type="match status" value="3"/>
</dbReference>
<dbReference type="PANTHER" id="PTHR48071">
    <property type="entry name" value="SRCR DOMAIN-CONTAINING PROTEIN"/>
    <property type="match status" value="1"/>
</dbReference>
<evidence type="ECO:0000256" key="7">
    <source>
        <dbReference type="PROSITE-ProRule" id="PRU00196"/>
    </source>
</evidence>
<dbReference type="PROSITE" id="PS50287">
    <property type="entry name" value="SRCR_2"/>
    <property type="match status" value="3"/>
</dbReference>
<feature type="domain" description="SRCR" evidence="8">
    <location>
        <begin position="11"/>
        <end position="110"/>
    </location>
</feature>
<comment type="subcellular location">
    <subcellularLocation>
        <location evidence="1">Secreted</location>
    </subcellularLocation>
</comment>
<feature type="disulfide bond" evidence="7">
    <location>
        <begin position="277"/>
        <end position="341"/>
    </location>
</feature>
<evidence type="ECO:0000256" key="6">
    <source>
        <dbReference type="ARBA" id="ARBA00023180"/>
    </source>
</evidence>
<dbReference type="InterPro" id="IPR001190">
    <property type="entry name" value="SRCR"/>
</dbReference>
<feature type="disulfide bond" evidence="7">
    <location>
        <begin position="188"/>
        <end position="249"/>
    </location>
</feature>
<evidence type="ECO:0000259" key="8">
    <source>
        <dbReference type="PROSITE" id="PS50287"/>
    </source>
</evidence>
<evidence type="ECO:0000313" key="10">
    <source>
        <dbReference type="Proteomes" id="UP001476798"/>
    </source>
</evidence>
<feature type="disulfide bond" evidence="7">
    <location>
        <begin position="79"/>
        <end position="89"/>
    </location>
</feature>
<evidence type="ECO:0000256" key="3">
    <source>
        <dbReference type="ARBA" id="ARBA00022729"/>
    </source>
</evidence>
<dbReference type="Gene3D" id="3.10.250.10">
    <property type="entry name" value="SRCR-like domain"/>
    <property type="match status" value="3"/>
</dbReference>
<keyword evidence="10" id="KW-1185">Reference proteome</keyword>
<dbReference type="Pfam" id="PF00530">
    <property type="entry name" value="SRCR"/>
    <property type="match status" value="3"/>
</dbReference>
<feature type="disulfide bond" evidence="7">
    <location>
        <begin position="219"/>
        <end position="229"/>
    </location>
</feature>
<dbReference type="InterPro" id="IPR036772">
    <property type="entry name" value="SRCR-like_dom_sf"/>
</dbReference>
<proteinExistence type="predicted"/>
<sequence>MLVSPTVDAQIRLVGPSRCSGRVEVYYSGIWGTVCDDGWDLSEATVVCRQVGCGLPKSALMLAYFGEGTGQIWLDDVACAGNEGSLPECPHNGFGNHNCGHGEDAGVICEGKKTSSPALQMPSSDYLVQQGALEELKLTIMTSGEQSGGQVRLAGPTRCSGRVEVLFNNTWGTVCDDSWDLNDAAVVCRQMGCGLPQTAFIGARFGEGTGPIWLTNVGCSGKEDSLTDCSHSEFGMNSCGHAEDASVICGLPVRLIGPGRCSGRVEVYHNQTWGTVCDDGWDLNAAEVVCMELGCDRAYGAPVGDHYGPGAGSILLDNLVCSGTESSLSECAHSGFGLHNCVHNEDAGALCEAVPHVLQILTPASCHVSIHASVFKLTCCICSSPDSPVSLPSSC</sequence>
<dbReference type="Proteomes" id="UP001476798">
    <property type="component" value="Unassembled WGS sequence"/>
</dbReference>
<dbReference type="PROSITE" id="PS00420">
    <property type="entry name" value="SRCR_1"/>
    <property type="match status" value="3"/>
</dbReference>
<reference evidence="9 10" key="1">
    <citation type="submission" date="2021-06" db="EMBL/GenBank/DDBJ databases">
        <authorList>
            <person name="Palmer J.M."/>
        </authorList>
    </citation>
    <scope>NUCLEOTIDE SEQUENCE [LARGE SCALE GENOMIC DNA]</scope>
    <source>
        <strain evidence="9 10">GA_2019</strain>
        <tissue evidence="9">Muscle</tissue>
    </source>
</reference>
<organism evidence="9 10">
    <name type="scientific">Goodea atripinnis</name>
    <dbReference type="NCBI Taxonomy" id="208336"/>
    <lineage>
        <taxon>Eukaryota</taxon>
        <taxon>Metazoa</taxon>
        <taxon>Chordata</taxon>
        <taxon>Craniata</taxon>
        <taxon>Vertebrata</taxon>
        <taxon>Euteleostomi</taxon>
        <taxon>Actinopterygii</taxon>
        <taxon>Neopterygii</taxon>
        <taxon>Teleostei</taxon>
        <taxon>Neoteleostei</taxon>
        <taxon>Acanthomorphata</taxon>
        <taxon>Ovalentaria</taxon>
        <taxon>Atherinomorphae</taxon>
        <taxon>Cyprinodontiformes</taxon>
        <taxon>Goodeidae</taxon>
        <taxon>Goodea</taxon>
    </lineage>
</organism>
<dbReference type="PRINTS" id="PR00258">
    <property type="entry name" value="SPERACTRCPTR"/>
</dbReference>
<feature type="disulfide bond" evidence="7">
    <location>
        <begin position="321"/>
        <end position="331"/>
    </location>
</feature>
<evidence type="ECO:0000256" key="2">
    <source>
        <dbReference type="ARBA" id="ARBA00022525"/>
    </source>
</evidence>
<name>A0ABV0MH38_9TELE</name>
<dbReference type="PANTHER" id="PTHR48071:SF15">
    <property type="entry name" value="SRCR DOMAIN-CONTAINING PROTEIN"/>
    <property type="match status" value="1"/>
</dbReference>
<feature type="domain" description="SRCR" evidence="8">
    <location>
        <begin position="151"/>
        <end position="250"/>
    </location>
</feature>
<feature type="disulfide bond" evidence="7">
    <location>
        <begin position="35"/>
        <end position="99"/>
    </location>
</feature>